<dbReference type="HOGENOM" id="CLU_569637_0_0_7"/>
<dbReference type="OrthoDB" id="9815044at2"/>
<name>L7U857_MYXSD</name>
<dbReference type="Proteomes" id="UP000011131">
    <property type="component" value="Chromosome"/>
</dbReference>
<dbReference type="Pfam" id="PF04055">
    <property type="entry name" value="Radical_SAM"/>
    <property type="match status" value="1"/>
</dbReference>
<dbReference type="InterPro" id="IPR058240">
    <property type="entry name" value="rSAM_sf"/>
</dbReference>
<protein>
    <submittedName>
        <fullName evidence="3">Oxygen-independent coproporphyrinogen III oxidase</fullName>
    </submittedName>
</protein>
<dbReference type="PROSITE" id="PS51918">
    <property type="entry name" value="RADICAL_SAM"/>
    <property type="match status" value="1"/>
</dbReference>
<dbReference type="RefSeq" id="WP_015348028.1">
    <property type="nucleotide sequence ID" value="NC_020126.1"/>
</dbReference>
<dbReference type="Gene3D" id="3.80.30.20">
    <property type="entry name" value="tm_1862 like domain"/>
    <property type="match status" value="1"/>
</dbReference>
<evidence type="ECO:0000259" key="2">
    <source>
        <dbReference type="PROSITE" id="PS51918"/>
    </source>
</evidence>
<dbReference type="SUPFAM" id="SSF102114">
    <property type="entry name" value="Radical SAM enzymes"/>
    <property type="match status" value="1"/>
</dbReference>
<keyword evidence="4" id="KW-1185">Reference proteome</keyword>
<dbReference type="InterPro" id="IPR023404">
    <property type="entry name" value="rSAM_horseshoe"/>
</dbReference>
<reference evidence="3 4" key="1">
    <citation type="journal article" date="2013" name="Genome Announc.">
        <title>Complete genome sequence of Myxococcus stipitatus strain DSM 14675, a fruiting myxobacterium.</title>
        <authorList>
            <person name="Huntley S."/>
            <person name="Kneip S."/>
            <person name="Treuner-Lange A."/>
            <person name="Sogaard-Andersen L."/>
        </authorList>
    </citation>
    <scope>NUCLEOTIDE SEQUENCE [LARGE SCALE GENOMIC DNA]</scope>
    <source>
        <strain evidence="4">DSM 14675 / JCM 12634 / Mx s8</strain>
    </source>
</reference>
<dbReference type="GO" id="GO:0051539">
    <property type="term" value="F:4 iron, 4 sulfur cluster binding"/>
    <property type="evidence" value="ECO:0007669"/>
    <property type="project" value="TreeGrafter"/>
</dbReference>
<organism evidence="3 4">
    <name type="scientific">Myxococcus stipitatus (strain DSM 14675 / JCM 12634 / Mx s8)</name>
    <dbReference type="NCBI Taxonomy" id="1278073"/>
    <lineage>
        <taxon>Bacteria</taxon>
        <taxon>Pseudomonadati</taxon>
        <taxon>Myxococcota</taxon>
        <taxon>Myxococcia</taxon>
        <taxon>Myxococcales</taxon>
        <taxon>Cystobacterineae</taxon>
        <taxon>Myxococcaceae</taxon>
        <taxon>Myxococcus</taxon>
    </lineage>
</organism>
<evidence type="ECO:0000313" key="4">
    <source>
        <dbReference type="Proteomes" id="UP000011131"/>
    </source>
</evidence>
<dbReference type="AlphaFoldDB" id="L7U857"/>
<dbReference type="PANTHER" id="PTHR13932:SF5">
    <property type="entry name" value="RADICAL S-ADENOSYL METHIONINE DOMAIN-CONTAINING PROTEIN 1, MITOCHONDRIAL"/>
    <property type="match status" value="1"/>
</dbReference>
<accession>L7U857</accession>
<dbReference type="InterPro" id="IPR007197">
    <property type="entry name" value="rSAM"/>
</dbReference>
<gene>
    <name evidence="3" type="ordered locus">MYSTI_02451</name>
</gene>
<feature type="region of interest" description="Disordered" evidence="1">
    <location>
        <begin position="1"/>
        <end position="27"/>
    </location>
</feature>
<dbReference type="eggNOG" id="COG0635">
    <property type="taxonomic scope" value="Bacteria"/>
</dbReference>
<dbReference type="STRING" id="1278073.MYSTI_02451"/>
<evidence type="ECO:0000313" key="3">
    <source>
        <dbReference type="EMBL" id="AGC43767.1"/>
    </source>
</evidence>
<dbReference type="GO" id="GO:0006779">
    <property type="term" value="P:porphyrin-containing compound biosynthetic process"/>
    <property type="evidence" value="ECO:0007669"/>
    <property type="project" value="TreeGrafter"/>
</dbReference>
<dbReference type="GO" id="GO:0005737">
    <property type="term" value="C:cytoplasm"/>
    <property type="evidence" value="ECO:0007669"/>
    <property type="project" value="TreeGrafter"/>
</dbReference>
<dbReference type="GO" id="GO:0003824">
    <property type="term" value="F:catalytic activity"/>
    <property type="evidence" value="ECO:0007669"/>
    <property type="project" value="InterPro"/>
</dbReference>
<dbReference type="SMART" id="SM00729">
    <property type="entry name" value="Elp3"/>
    <property type="match status" value="1"/>
</dbReference>
<sequence>MHSEPRAQESQGVLHRELERRMSRPQRHRLLEGYPMAPLLKPRLGGIDPIQMFGFDHSRPLIVGVLPHTFCNPKVRGCGFCTFPHESFANEPMRRVVAQVAREIERTLDRVPELGKRTVDAVYLGGGTANLTPPSELKLVLERLEAAFDLNGAELSLEGVPKYFLLRQEALLDVLADTRIRHRRISMGIQTFDPDWLRRMGRDAFGDVDDVRRVIESAHRRGFTVSGDLLFNLPGMRSEHALADVERAIELGFDQVCMYNLVLTEDLDSEWAKEQDLVQAMPEGGPALETWLAVRERLLTRGFVQTTLTNFERADVARSPRRFIYEVASFDPATWDGIGFGPGALSTFKLDSQMSALKWRNAATSESFTQVVSSGRSAVAAAFRYKPLDLRLLHLTRNLARLEIDCAAYERFFGTNPFWDFPEHFELLMENRLITFEDRIARLTPVGMFYADAVAGLFAHRRVLELRETDEGALHGHMG</sequence>
<feature type="domain" description="Radical SAM core" evidence="2">
    <location>
        <begin position="57"/>
        <end position="301"/>
    </location>
</feature>
<dbReference type="PATRIC" id="fig|1278073.3.peg.2483"/>
<dbReference type="KEGG" id="msd:MYSTI_02451"/>
<dbReference type="SFLD" id="SFLDS00029">
    <property type="entry name" value="Radical_SAM"/>
    <property type="match status" value="1"/>
</dbReference>
<evidence type="ECO:0000256" key="1">
    <source>
        <dbReference type="SAM" id="MobiDB-lite"/>
    </source>
</evidence>
<dbReference type="InterPro" id="IPR006638">
    <property type="entry name" value="Elp3/MiaA/NifB-like_rSAM"/>
</dbReference>
<proteinExistence type="predicted"/>
<dbReference type="InterPro" id="IPR034505">
    <property type="entry name" value="Coproporphyrinogen-III_oxidase"/>
</dbReference>
<dbReference type="EMBL" id="CP004025">
    <property type="protein sequence ID" value="AGC43767.1"/>
    <property type="molecule type" value="Genomic_DNA"/>
</dbReference>
<dbReference type="PANTHER" id="PTHR13932">
    <property type="entry name" value="COPROPORPHYRINIGEN III OXIDASE"/>
    <property type="match status" value="1"/>
</dbReference>